<dbReference type="InterPro" id="IPR041078">
    <property type="entry name" value="Plavaka"/>
</dbReference>
<dbReference type="AlphaFoldDB" id="A0AAD7JL60"/>
<evidence type="ECO:0000313" key="3">
    <source>
        <dbReference type="Proteomes" id="UP001215598"/>
    </source>
</evidence>
<keyword evidence="3" id="KW-1185">Reference proteome</keyword>
<accession>A0AAD7JL60</accession>
<sequence>MAPAVLEQQIFEDRASDADSEEYADPPQVADSPIGSPAAAEPNANARKRPRATVEEVEDEDDRWVQDFPEAGNAGEALKECKTYFEKLREKQKNAGHPPWYPFASEDEWELARWLVTSGLSQKKTDTYLKLKAVREGIDPSFKNNRAFLQFVDSLPPGPQWYCEPIELVGDELDADGNAKVEVVELWHRDPVECVKELLGNPSFTKQGYKPIRVWKSFEDGVFANQEFSEMWTADWWWKIQELLPPGATLGPIIISTDKTQLTRFSGDKQAWPVYLTIGNIRKETRRSPSSRATILIGYIPVTKLEHYSKANRSAVGHQLFHDCMRVILMPLKAAGEDGVEMDCSDGFVRRIFPILSAYIADYPEQCLVACCRENSCPRCLVNPKKRGETVNSTMRDPEETLRVLVDQSKNKFPMKFVDQNLRPIVPFWGDFPHCDIFSCMTPDILHELHNGVFGDHTVKWATKATTGGDDEIDSRFRAMTPHPTLRHFAKGISLTSQWTGNERKNMEKVFLGVLANTTDPAVQRTVAGVIDFIYCAHFETHCDESLAKLDAAWAAFHANKHIFIDPPLQIRKHFDINKVHKMKHYVDGIRSRGTADGFNTENTEHLHIDLAKAGYRATNRVAYTRQMTTWLARQEATYKFGTYLQWAVPGYVADLPGSSQDDDEDPDHEEDVVPPPLPPPEPESNDEGELEDASSSVSIYRVAKKPAFPQLTAATIASEFHAPDFLLNLDKFLASKSINSPVNPSNNSNFPVYKQLTIPLPQVSEVTSHAVHDTIRAVRGEPRRFTSKGIKPEKSGRFDTILVRETPPDKNQRPTDGISVGRLRVIFRLPEAYGTYPDPLAYVDWYKPLNAPVPNIRMHEVSLSSRNNRQNSSIIPVANILRSCHLIPVFGKVVNPTWTSDRGPKSCGLHVLDSWDAPVRVSGRAARHPGLDTATSFPTEDYLNYWFLAYTNWTKEMSHACFMHISTIRTHFWVNPSVGM</sequence>
<organism evidence="2 3">
    <name type="scientific">Mycena metata</name>
    <dbReference type="NCBI Taxonomy" id="1033252"/>
    <lineage>
        <taxon>Eukaryota</taxon>
        <taxon>Fungi</taxon>
        <taxon>Dikarya</taxon>
        <taxon>Basidiomycota</taxon>
        <taxon>Agaricomycotina</taxon>
        <taxon>Agaricomycetes</taxon>
        <taxon>Agaricomycetidae</taxon>
        <taxon>Agaricales</taxon>
        <taxon>Marasmiineae</taxon>
        <taxon>Mycenaceae</taxon>
        <taxon>Mycena</taxon>
    </lineage>
</organism>
<feature type="compositionally biased region" description="Acidic residues" evidence="1">
    <location>
        <begin position="661"/>
        <end position="673"/>
    </location>
</feature>
<name>A0AAD7JL60_9AGAR</name>
<feature type="compositionally biased region" description="Pro residues" evidence="1">
    <location>
        <begin position="674"/>
        <end position="683"/>
    </location>
</feature>
<feature type="region of interest" description="Disordered" evidence="1">
    <location>
        <begin position="655"/>
        <end position="697"/>
    </location>
</feature>
<dbReference type="Pfam" id="PF18759">
    <property type="entry name" value="Plavaka"/>
    <property type="match status" value="1"/>
</dbReference>
<reference evidence="2" key="1">
    <citation type="submission" date="2023-03" db="EMBL/GenBank/DDBJ databases">
        <title>Massive genome expansion in bonnet fungi (Mycena s.s.) driven by repeated elements and novel gene families across ecological guilds.</title>
        <authorList>
            <consortium name="Lawrence Berkeley National Laboratory"/>
            <person name="Harder C.B."/>
            <person name="Miyauchi S."/>
            <person name="Viragh M."/>
            <person name="Kuo A."/>
            <person name="Thoen E."/>
            <person name="Andreopoulos B."/>
            <person name="Lu D."/>
            <person name="Skrede I."/>
            <person name="Drula E."/>
            <person name="Henrissat B."/>
            <person name="Morin E."/>
            <person name="Kohler A."/>
            <person name="Barry K."/>
            <person name="LaButti K."/>
            <person name="Morin E."/>
            <person name="Salamov A."/>
            <person name="Lipzen A."/>
            <person name="Mereny Z."/>
            <person name="Hegedus B."/>
            <person name="Baldrian P."/>
            <person name="Stursova M."/>
            <person name="Weitz H."/>
            <person name="Taylor A."/>
            <person name="Grigoriev I.V."/>
            <person name="Nagy L.G."/>
            <person name="Martin F."/>
            <person name="Kauserud H."/>
        </authorList>
    </citation>
    <scope>NUCLEOTIDE SEQUENCE</scope>
    <source>
        <strain evidence="2">CBHHK182m</strain>
    </source>
</reference>
<protein>
    <submittedName>
        <fullName evidence="2">Uncharacterized protein</fullName>
    </submittedName>
</protein>
<evidence type="ECO:0000256" key="1">
    <source>
        <dbReference type="SAM" id="MobiDB-lite"/>
    </source>
</evidence>
<gene>
    <name evidence="2" type="ORF">B0H16DRAFT_1687276</name>
</gene>
<proteinExistence type="predicted"/>
<dbReference type="EMBL" id="JARKIB010000025">
    <property type="protein sequence ID" value="KAJ7765642.1"/>
    <property type="molecule type" value="Genomic_DNA"/>
</dbReference>
<evidence type="ECO:0000313" key="2">
    <source>
        <dbReference type="EMBL" id="KAJ7765642.1"/>
    </source>
</evidence>
<comment type="caution">
    <text evidence="2">The sequence shown here is derived from an EMBL/GenBank/DDBJ whole genome shotgun (WGS) entry which is preliminary data.</text>
</comment>
<feature type="compositionally biased region" description="Acidic residues" evidence="1">
    <location>
        <begin position="684"/>
        <end position="693"/>
    </location>
</feature>
<dbReference type="Proteomes" id="UP001215598">
    <property type="component" value="Unassembled WGS sequence"/>
</dbReference>
<feature type="region of interest" description="Disordered" evidence="1">
    <location>
        <begin position="1"/>
        <end position="62"/>
    </location>
</feature>